<evidence type="ECO:0000313" key="1">
    <source>
        <dbReference type="EMBL" id="GAH75518.1"/>
    </source>
</evidence>
<name>X1K0B2_9ZZZZ</name>
<sequence>GAISYEDGAKGFDATSVASAFATKHQVAGFIINRQATGISGPPMIMLQISP</sequence>
<reference evidence="1" key="1">
    <citation type="journal article" date="2014" name="Front. Microbiol.">
        <title>High frequency of phylogenetically diverse reductive dehalogenase-homologous genes in deep subseafloor sedimentary metagenomes.</title>
        <authorList>
            <person name="Kawai M."/>
            <person name="Futagami T."/>
            <person name="Toyoda A."/>
            <person name="Takaki Y."/>
            <person name="Nishi S."/>
            <person name="Hori S."/>
            <person name="Arai W."/>
            <person name="Tsubouchi T."/>
            <person name="Morono Y."/>
            <person name="Uchiyama I."/>
            <person name="Ito T."/>
            <person name="Fujiyama A."/>
            <person name="Inagaki F."/>
            <person name="Takami H."/>
        </authorList>
    </citation>
    <scope>NUCLEOTIDE SEQUENCE</scope>
    <source>
        <strain evidence="1">Expedition CK06-06</strain>
    </source>
</reference>
<protein>
    <submittedName>
        <fullName evidence="1">Uncharacterized protein</fullName>
    </submittedName>
</protein>
<accession>X1K0B2</accession>
<gene>
    <name evidence="1" type="ORF">S03H2_44189</name>
</gene>
<dbReference type="AlphaFoldDB" id="X1K0B2"/>
<organism evidence="1">
    <name type="scientific">marine sediment metagenome</name>
    <dbReference type="NCBI Taxonomy" id="412755"/>
    <lineage>
        <taxon>unclassified sequences</taxon>
        <taxon>metagenomes</taxon>
        <taxon>ecological metagenomes</taxon>
    </lineage>
</organism>
<feature type="non-terminal residue" evidence="1">
    <location>
        <position position="1"/>
    </location>
</feature>
<comment type="caution">
    <text evidence="1">The sequence shown here is derived from an EMBL/GenBank/DDBJ whole genome shotgun (WGS) entry which is preliminary data.</text>
</comment>
<proteinExistence type="predicted"/>
<dbReference type="EMBL" id="BARU01027616">
    <property type="protein sequence ID" value="GAH75518.1"/>
    <property type="molecule type" value="Genomic_DNA"/>
</dbReference>